<sequence>MDPISALSLACNVFQLVEFSIEIAKVCKELYDNGSTNENSRIEKHTADITAANRDLQNALRSNKPTGKPSRIEKVAQDASATADELKIVLNQLKPSKAQGVRKLGFAFKSTVKALITSGRIKKLQQKLEFQDTALRSNILKDLYIKAGQSDLIRKEEFQSLSQGQKDLIVQLLETQQLLSKKVIDSIKSSEAELTARLSAQNDESARQHREKEYDDCRRRLLKALTFPEINERRNMIEGRVDDFGNTYKWILDNTRIKHARSRKSESRSRQNFLNWLKSGTELFWISGKPGSGKSTLMDYIYHNIQPGKTGSDLLRAWAGSHPVVILTFWFFRPASTPLLRTLHGFWRSLCFQILDTDQKLAEIIRDDQDTMAPSTLRSCLLPDGSSAESWTNNDLKEWFWYMIEHSNRRYCLLIDGLDEIEEKREHLLDTVLSISARSDKFKVCCACRPENPFLSKLKQYPNLRLQDFNGDDIKEDCRRRLGGTHAEKFADQIADRAEGVFLWAHLVSENLARAAKYGEIEEDLELRLKECPNEMSELFRYMLLRLDELYAKQPKPYLRLVDFAFSIGRQATLLELLVATLPPECSPKWSEWSGKFEVGFLSDLEKRLDGLGQRIESTCTGLVQCLAPINEPYRQDLKSDYSDPRFPRLDDAVTTPVVFIHRSVHDFLIEDKGGADHYQSFKLADVEAAKLLMAAAACPLFFSNEKSVIDVHFSMMYYAQTVSKEGWDAKASAIMDAFFKQLELRSSPTQKVKSNSYSDLSKRSTDLSLYENLSVGISSMYDLDTYVHIKILEADPARRHAIAAYALCSHLSEMDMSRYRGEIVTTLSPYVDARQVYKFIYKYIEQRQNVDRLSSRGFLGVVSTCSLLVHVVVAMTNGSFAWCDYELDYLRLLLGFLSPYADTEPDESFVEGWIWLSDRHLIRPYVYNFPTPDDDCVFMKERFEGTIVLVFQIRPQDILRADIFPPKVVRWSPAGTKRFLPINEAVQQKFRRSHSRKSWNLLWQDLNAALVESLNSLEDDMTKEKFRKMEALNMWIKGNESRLIRRALGFDDWIRMKTEKEIIGP</sequence>
<organism evidence="4 5">
    <name type="scientific">Cladonia borealis</name>
    <dbReference type="NCBI Taxonomy" id="184061"/>
    <lineage>
        <taxon>Eukaryota</taxon>
        <taxon>Fungi</taxon>
        <taxon>Dikarya</taxon>
        <taxon>Ascomycota</taxon>
        <taxon>Pezizomycotina</taxon>
        <taxon>Lecanoromycetes</taxon>
        <taxon>OSLEUM clade</taxon>
        <taxon>Lecanoromycetidae</taxon>
        <taxon>Lecanorales</taxon>
        <taxon>Lecanorineae</taxon>
        <taxon>Cladoniaceae</taxon>
        <taxon>Cladonia</taxon>
    </lineage>
</organism>
<dbReference type="Pfam" id="PF25053">
    <property type="entry name" value="DUF7791"/>
    <property type="match status" value="1"/>
</dbReference>
<dbReference type="PANTHER" id="PTHR10039:SF5">
    <property type="entry name" value="NACHT DOMAIN-CONTAINING PROTEIN"/>
    <property type="match status" value="1"/>
</dbReference>
<dbReference type="Pfam" id="PF24883">
    <property type="entry name" value="NPHP3_N"/>
    <property type="match status" value="1"/>
</dbReference>
<gene>
    <name evidence="4" type="ORF">JMJ35_010672</name>
</gene>
<keyword evidence="5" id="KW-1185">Reference proteome</keyword>
<dbReference type="Proteomes" id="UP001166286">
    <property type="component" value="Unassembled WGS sequence"/>
</dbReference>
<protein>
    <recommendedName>
        <fullName evidence="6">NACHT domain-containing protein</fullName>
    </recommendedName>
</protein>
<name>A0AA39QPY5_9LECA</name>
<keyword evidence="1" id="KW-0677">Repeat</keyword>
<feature type="domain" description="Nephrocystin 3-like N-terminal" evidence="2">
    <location>
        <begin position="270"/>
        <end position="449"/>
    </location>
</feature>
<evidence type="ECO:0000313" key="5">
    <source>
        <dbReference type="Proteomes" id="UP001166286"/>
    </source>
</evidence>
<accession>A0AA39QPY5</accession>
<evidence type="ECO:0000313" key="4">
    <source>
        <dbReference type="EMBL" id="KAK0506972.1"/>
    </source>
</evidence>
<dbReference type="SUPFAM" id="SSF52540">
    <property type="entry name" value="P-loop containing nucleoside triphosphate hydrolases"/>
    <property type="match status" value="1"/>
</dbReference>
<dbReference type="PANTHER" id="PTHR10039">
    <property type="entry name" value="AMELOGENIN"/>
    <property type="match status" value="1"/>
</dbReference>
<dbReference type="InterPro" id="IPR056884">
    <property type="entry name" value="NPHP3-like_N"/>
</dbReference>
<dbReference type="InterPro" id="IPR027417">
    <property type="entry name" value="P-loop_NTPase"/>
</dbReference>
<comment type="caution">
    <text evidence="4">The sequence shown here is derived from an EMBL/GenBank/DDBJ whole genome shotgun (WGS) entry which is preliminary data.</text>
</comment>
<dbReference type="AlphaFoldDB" id="A0AA39QPY5"/>
<reference evidence="4" key="1">
    <citation type="submission" date="2023-03" db="EMBL/GenBank/DDBJ databases">
        <title>Complete genome of Cladonia borealis.</title>
        <authorList>
            <person name="Park H."/>
        </authorList>
    </citation>
    <scope>NUCLEOTIDE SEQUENCE</scope>
    <source>
        <strain evidence="4">ANT050790</strain>
    </source>
</reference>
<evidence type="ECO:0008006" key="6">
    <source>
        <dbReference type="Google" id="ProtNLM"/>
    </source>
</evidence>
<evidence type="ECO:0000256" key="1">
    <source>
        <dbReference type="ARBA" id="ARBA00022737"/>
    </source>
</evidence>
<feature type="domain" description="DUF7791" evidence="3">
    <location>
        <begin position="602"/>
        <end position="673"/>
    </location>
</feature>
<evidence type="ECO:0000259" key="3">
    <source>
        <dbReference type="Pfam" id="PF25053"/>
    </source>
</evidence>
<dbReference type="EMBL" id="JAFEKC020000026">
    <property type="protein sequence ID" value="KAK0506972.1"/>
    <property type="molecule type" value="Genomic_DNA"/>
</dbReference>
<proteinExistence type="predicted"/>
<dbReference type="InterPro" id="IPR056693">
    <property type="entry name" value="DUF7791"/>
</dbReference>
<dbReference type="Gene3D" id="3.40.50.300">
    <property type="entry name" value="P-loop containing nucleotide triphosphate hydrolases"/>
    <property type="match status" value="1"/>
</dbReference>
<evidence type="ECO:0000259" key="2">
    <source>
        <dbReference type="Pfam" id="PF24883"/>
    </source>
</evidence>